<reference evidence="1" key="1">
    <citation type="journal article" date="2004" name="Fungal Genet. Biol.">
        <title>Insight into the genome of Aspergillus fumigatus: analysis of a 922 kb region encompassing the nitrate assimilation gene cluster.</title>
        <authorList>
            <person name="Pain A."/>
            <person name="Woodward J."/>
            <person name="Quail M.A."/>
            <person name="Anderson M.J."/>
            <person name="Clark R."/>
            <person name="Collins M."/>
            <person name="Fosker N."/>
            <person name="Fraser A."/>
            <person name="Harris D."/>
            <person name="Larke N."/>
            <person name="Murphy L."/>
            <person name="Humphray S."/>
            <person name="O'Neil S."/>
            <person name="Pertea M."/>
            <person name="Price C."/>
            <person name="Rabbinowitsch E."/>
            <person name="Rajandream M-A."/>
            <person name="Salzberg S."/>
            <person name="Saunders D."/>
            <person name="Seegar K."/>
            <person name="Sharp S."/>
            <person name="Warren T."/>
            <person name="Denning D.W."/>
            <person name="Barrell B."/>
            <person name="Hall N."/>
        </authorList>
    </citation>
    <scope>NUCLEOTIDE SEQUENCE</scope>
</reference>
<accession>Q6MYC8</accession>
<dbReference type="AlphaFoldDB" id="Q6MYC8"/>
<sequence length="530" mass="60498">MLQWYRPVKIVGLRVKLLRLIDKEMTEWGSSQLAEHDNLSKLSQRRNNMRRNYLPIETLSSWAKLNGISLEGIAFQKLYSEHGTDKGSAIVATAEKKDEEGEANTLLTVPSDLALTLEYVHNHAKIDRHLREVLDAVGDFGRVCYSPDFVNKRQKIGISNPWTEYIRFMPASVPLPTFYSAEERELLRGTSLQTAVDAKLGSLEKEFDHLRQATEEIPWCQEHWWDEDTGKFTFDDWKYVDAVYRSRVVDLPRSGHAIVPCVDMANHACEDSVKARYDEEGAGNAVLQLRTGKKLRVGEEKLHADAVACRYGDEKPASEMVFSYGFVENERTDAKQIFLDLEIPDDDPLKMAKQVFCKEVPGVRITRATTACPERGNPTWDSPFVWWACVNEEDGLNFDVVQTTDGGKELRATWKGEDMGTPSRLKELLAADPLWPIFQLRAVVLILERLETQLLILRETEKLVTEISNDEDMRTLFRPDVLNTISSLRKLEAELLQWSVEDLMCRVSADSMPADVRESTNYFPSCSDRN</sequence>
<dbReference type="FunFam" id="3.90.1410.10:FF:000014">
    <property type="entry name" value="SET domain-containing protein"/>
    <property type="match status" value="1"/>
</dbReference>
<dbReference type="PANTHER" id="PTHR13271">
    <property type="entry name" value="UNCHARACTERIZED PUTATIVE METHYLTRANSFERASE"/>
    <property type="match status" value="1"/>
</dbReference>
<dbReference type="EMBL" id="BX649606">
    <property type="protein sequence ID" value="CAF32075.1"/>
    <property type="molecule type" value="Genomic_DNA"/>
</dbReference>
<gene>
    <name evidence="1" type="ORF">AfA34E6.075c</name>
</gene>
<protein>
    <submittedName>
        <fullName evidence="1">SET domain protein, putative</fullName>
    </submittedName>
</protein>
<dbReference type="InterPro" id="IPR046341">
    <property type="entry name" value="SET_dom_sf"/>
</dbReference>
<evidence type="ECO:0000313" key="1">
    <source>
        <dbReference type="EMBL" id="CAF32075.1"/>
    </source>
</evidence>
<dbReference type="InterPro" id="IPR050600">
    <property type="entry name" value="SETD3_SETD6_MTase"/>
</dbReference>
<dbReference type="GO" id="GO:0005634">
    <property type="term" value="C:nucleus"/>
    <property type="evidence" value="ECO:0007669"/>
    <property type="project" value="TreeGrafter"/>
</dbReference>
<dbReference type="GO" id="GO:0016279">
    <property type="term" value="F:protein-lysine N-methyltransferase activity"/>
    <property type="evidence" value="ECO:0007669"/>
    <property type="project" value="TreeGrafter"/>
</dbReference>
<dbReference type="SUPFAM" id="SSF82199">
    <property type="entry name" value="SET domain"/>
    <property type="match status" value="1"/>
</dbReference>
<proteinExistence type="predicted"/>
<dbReference type="PANTHER" id="PTHR13271:SF76">
    <property type="entry name" value="SET DOMAIN-CONTAINING PROTEIN 8"/>
    <property type="match status" value="1"/>
</dbReference>
<organism evidence="1">
    <name type="scientific">Aspergillus fumigatus</name>
    <name type="common">Neosartorya fumigata</name>
    <dbReference type="NCBI Taxonomy" id="746128"/>
    <lineage>
        <taxon>Eukaryota</taxon>
        <taxon>Fungi</taxon>
        <taxon>Dikarya</taxon>
        <taxon>Ascomycota</taxon>
        <taxon>Pezizomycotina</taxon>
        <taxon>Eurotiomycetes</taxon>
        <taxon>Eurotiomycetidae</taxon>
        <taxon>Eurotiales</taxon>
        <taxon>Aspergillaceae</taxon>
        <taxon>Aspergillus</taxon>
        <taxon>Aspergillus subgen. Fumigati</taxon>
    </lineage>
</organism>
<name>Q6MYC8_ASPFM</name>
<dbReference type="Gene3D" id="3.90.1410.10">
    <property type="entry name" value="set domain protein methyltransferase, domain 1"/>
    <property type="match status" value="1"/>
</dbReference>
<dbReference type="CDD" id="cd10527">
    <property type="entry name" value="SET_LSMT"/>
    <property type="match status" value="1"/>
</dbReference>